<evidence type="ECO:0000256" key="2">
    <source>
        <dbReference type="HAMAP-Rule" id="MF_00048"/>
    </source>
</evidence>
<evidence type="ECO:0000313" key="3">
    <source>
        <dbReference type="EMBL" id="MCQ0970601.1"/>
    </source>
</evidence>
<dbReference type="PANTHER" id="PTHR34039">
    <property type="entry name" value="UPF0102 PROTEIN YRAN"/>
    <property type="match status" value="1"/>
</dbReference>
<dbReference type="RefSeq" id="WP_255329626.1">
    <property type="nucleotide sequence ID" value="NZ_JAKZEU010000003.1"/>
</dbReference>
<keyword evidence="4" id="KW-1185">Reference proteome</keyword>
<dbReference type="Proteomes" id="UP001203945">
    <property type="component" value="Unassembled WGS sequence"/>
</dbReference>
<dbReference type="InterPro" id="IPR011856">
    <property type="entry name" value="tRNA_endonuc-like_dom_sf"/>
</dbReference>
<proteinExistence type="inferred from homology"/>
<comment type="similarity">
    <text evidence="1 2">Belongs to the UPF0102 family.</text>
</comment>
<dbReference type="HAMAP" id="MF_00048">
    <property type="entry name" value="UPF0102"/>
    <property type="match status" value="1"/>
</dbReference>
<dbReference type="SUPFAM" id="SSF52980">
    <property type="entry name" value="Restriction endonuclease-like"/>
    <property type="match status" value="1"/>
</dbReference>
<dbReference type="PANTHER" id="PTHR34039:SF1">
    <property type="entry name" value="UPF0102 PROTEIN YRAN"/>
    <property type="match status" value="1"/>
</dbReference>
<dbReference type="InterPro" id="IPR003509">
    <property type="entry name" value="UPF0102_YraN-like"/>
</dbReference>
<dbReference type="Gene3D" id="3.40.1350.10">
    <property type="match status" value="1"/>
</dbReference>
<comment type="caution">
    <text evidence="3">The sequence shown here is derived from an EMBL/GenBank/DDBJ whole genome shotgun (WGS) entry which is preliminary data.</text>
</comment>
<name>A0ABT1MQW8_9RHOB</name>
<dbReference type="EMBL" id="JAKZEU010000003">
    <property type="protein sequence ID" value="MCQ0970601.1"/>
    <property type="molecule type" value="Genomic_DNA"/>
</dbReference>
<dbReference type="Pfam" id="PF02021">
    <property type="entry name" value="UPF0102"/>
    <property type="match status" value="1"/>
</dbReference>
<accession>A0ABT1MQW8</accession>
<organism evidence="3 4">
    <name type="scientific">Paracoccus albicereus</name>
    <dbReference type="NCBI Taxonomy" id="2922394"/>
    <lineage>
        <taxon>Bacteria</taxon>
        <taxon>Pseudomonadati</taxon>
        <taxon>Pseudomonadota</taxon>
        <taxon>Alphaproteobacteria</taxon>
        <taxon>Rhodobacterales</taxon>
        <taxon>Paracoccaceae</taxon>
        <taxon>Paracoccus</taxon>
    </lineage>
</organism>
<protein>
    <recommendedName>
        <fullName evidence="2">UPF0102 protein MLD63_09215</fullName>
    </recommendedName>
</protein>
<reference evidence="3 4" key="1">
    <citation type="submission" date="2022-03" db="EMBL/GenBank/DDBJ databases">
        <authorList>
            <person name="He Y."/>
        </authorList>
    </citation>
    <scope>NUCLEOTIDE SEQUENCE [LARGE SCALE GENOMIC DNA]</scope>
    <source>
        <strain evidence="3 4">TK19116</strain>
    </source>
</reference>
<gene>
    <name evidence="3" type="ORF">MLD63_09215</name>
</gene>
<evidence type="ECO:0000256" key="1">
    <source>
        <dbReference type="ARBA" id="ARBA00006738"/>
    </source>
</evidence>
<sequence length="131" mass="14882">MTVQTRDFQAKRQVRGALAYRTGAMAEEQVARQYESAGYTLCERRFRSARGEIDLIFRQGACTVFVEVKKSLSFETAALRLDRRQMDRICATACDYCESLPDGLLSEMRFDLAMVDAQGRIEVFENAFGEA</sequence>
<evidence type="ECO:0000313" key="4">
    <source>
        <dbReference type="Proteomes" id="UP001203945"/>
    </source>
</evidence>
<dbReference type="InterPro" id="IPR011335">
    <property type="entry name" value="Restrct_endonuc-II-like"/>
</dbReference>